<protein>
    <recommendedName>
        <fullName evidence="3">Band 7 domain-containing protein</fullName>
    </recommendedName>
</protein>
<accession>A0A1F8F5H6</accession>
<gene>
    <name evidence="1" type="ORF">A3J46_06770</name>
</gene>
<organism evidence="1 2">
    <name type="scientific">Candidatus Yanofskybacteria bacterium RIFCSPHIGHO2_02_FULL_41_11</name>
    <dbReference type="NCBI Taxonomy" id="1802675"/>
    <lineage>
        <taxon>Bacteria</taxon>
        <taxon>Candidatus Yanofskyibacteriota</taxon>
    </lineage>
</organism>
<proteinExistence type="predicted"/>
<reference evidence="1 2" key="1">
    <citation type="journal article" date="2016" name="Nat. Commun.">
        <title>Thousands of microbial genomes shed light on interconnected biogeochemical processes in an aquifer system.</title>
        <authorList>
            <person name="Anantharaman K."/>
            <person name="Brown C.T."/>
            <person name="Hug L.A."/>
            <person name="Sharon I."/>
            <person name="Castelle C.J."/>
            <person name="Probst A.J."/>
            <person name="Thomas B.C."/>
            <person name="Singh A."/>
            <person name="Wilkins M.J."/>
            <person name="Karaoz U."/>
            <person name="Brodie E.L."/>
            <person name="Williams K.H."/>
            <person name="Hubbard S.S."/>
            <person name="Banfield J.F."/>
        </authorList>
    </citation>
    <scope>NUCLEOTIDE SEQUENCE [LARGE SCALE GENOMIC DNA]</scope>
</reference>
<comment type="caution">
    <text evidence="1">The sequence shown here is derived from an EMBL/GenBank/DDBJ whole genome shotgun (WGS) entry which is preliminary data.</text>
</comment>
<dbReference type="EMBL" id="MGJP01000063">
    <property type="protein sequence ID" value="OGN08404.1"/>
    <property type="molecule type" value="Genomic_DNA"/>
</dbReference>
<dbReference type="Proteomes" id="UP000177167">
    <property type="component" value="Unassembled WGS sequence"/>
</dbReference>
<sequence length="313" mass="34728">MRRRIVVKNKKTEREEKKMKQFSARLLFIATTFVFFGCEASYHGVPPNDIAMMLTPTGYEDKIYTPGQVDIGQVQANGSQNRLVLIQRSGIEVKEPFIGKEASEDKEDHRCLTGDKAPVTLDVRLLFALPDYERPEGKKDLARIFLLGNPKEVEGSAGRVLRISADSVYAEQAKQSVRGKIRQICSGYKDFDAIFSAFAKEGEGSLVIKIEGAVADVLREKNVPLRLVSGFPSNLKPDPSVTDAIAAQQVAEKRVEAIQTITDFLDKDSTGTRRLVYQMQVWQEIVAKGNANGHNTIFLSSVPQVGILPLSQK</sequence>
<evidence type="ECO:0008006" key="3">
    <source>
        <dbReference type="Google" id="ProtNLM"/>
    </source>
</evidence>
<name>A0A1F8F5H6_9BACT</name>
<dbReference type="AlphaFoldDB" id="A0A1F8F5H6"/>
<evidence type="ECO:0000313" key="2">
    <source>
        <dbReference type="Proteomes" id="UP000177167"/>
    </source>
</evidence>
<evidence type="ECO:0000313" key="1">
    <source>
        <dbReference type="EMBL" id="OGN08404.1"/>
    </source>
</evidence>